<dbReference type="InterPro" id="IPR013780">
    <property type="entry name" value="Glyco_hydro_b"/>
</dbReference>
<feature type="domain" description="Glycosyl hydrolase family 95 catalytic" evidence="3">
    <location>
        <begin position="339"/>
        <end position="635"/>
    </location>
</feature>
<evidence type="ECO:0000256" key="2">
    <source>
        <dbReference type="SAM" id="SignalP"/>
    </source>
</evidence>
<feature type="chain" id="PRO_5046744877" description="Glycosyl hydrolase family 95 catalytic domain-containing protein" evidence="2">
    <location>
        <begin position="30"/>
        <end position="810"/>
    </location>
</feature>
<protein>
    <recommendedName>
        <fullName evidence="3">Glycosyl hydrolase family 95 catalytic domain-containing protein</fullName>
    </recommendedName>
</protein>
<evidence type="ECO:0000259" key="3">
    <source>
        <dbReference type="Pfam" id="PF22124"/>
    </source>
</evidence>
<sequence length="810" mass="86486">MTSTISRRSVIAATAGAAGAASVTGVAFAAPASASTNTPGNLSPDCGSGSGVRWEDVRRQLAAANPRVSAPIQKVVTNKYTPGMLLGNGDIGVVVGDSSVAQQSFHFGKSDFWGNNRKTASPLSWQNSILPVGALTVAVSGATPAASGYSMVTDIGTAQVTSVLPFAGSTLTLNSWTADHDNVLITELSSAAGDADLTLNAGVVLPNDPAYPSAAGVTGGALWLTRQNNAVGYGDVSYKASVASATVVLGGSFTAPSSTATTAAGTFVLRGGGRAVLLTVFRSHGQDLSDTSPVPTPDQLRDQAIAAAASMRDRWLRDARAVHHAYWTDFWTRSSVVLGDSQLETYYFNAQYVLGSGTRSGVHNPPSLWAAWTTNDTPNWGGRYFLNYNEEALYYGAFSSNHAELSESYRRMILNEVAWQRNTTHNAGYQGTAFQRSLPPFHLYQTPPAPVPVAATKNYSKLPADQKSNGTFGALPLIWHWEYTRDLDYLRTELYPLLKELDAFWRDFAVWDGTRWIFQHTSAHEGGDDTNPNLDLGFARKVINTLLDTSVVLGVDADLRPAWTDFLAKLSAYPTGTYNGVTVFYTGEIINNPGLPDTFEPGNQPINMEGVIFPGEQCSIGGDAMLLQYANNSLTQMNSWGVTPGGNSNNGFCKEFVIAARVGWPAEDLFQKLKASIAYLWRPSNNTVFQGGGGVETTGTTEALNSMLMQSEDGVIRVFPCWPAARDASFTLQAKGAFLVGAAQRGGKVGQVRLHSRVGGDATLQLPWNTGSAQIVDESHGGRVSASSSGGRVTWRTEAGHTYRVTPKGR</sequence>
<dbReference type="SUPFAM" id="SSF48208">
    <property type="entry name" value="Six-hairpin glycosidases"/>
    <property type="match status" value="1"/>
</dbReference>
<dbReference type="RefSeq" id="WP_212008210.1">
    <property type="nucleotide sequence ID" value="NZ_JAAFYZ010000015.1"/>
</dbReference>
<keyword evidence="2" id="KW-0732">Signal</keyword>
<dbReference type="InterPro" id="IPR008928">
    <property type="entry name" value="6-hairpin_glycosidase_sf"/>
</dbReference>
<feature type="region of interest" description="Disordered" evidence="1">
    <location>
        <begin position="780"/>
        <end position="810"/>
    </location>
</feature>
<accession>A0ABS5KJQ3</accession>
<dbReference type="InterPro" id="IPR006311">
    <property type="entry name" value="TAT_signal"/>
</dbReference>
<dbReference type="Gene3D" id="2.60.40.1180">
    <property type="entry name" value="Golgi alpha-mannosidase II"/>
    <property type="match status" value="1"/>
</dbReference>
<name>A0ABS5KJQ3_9ACTN</name>
<dbReference type="PANTHER" id="PTHR31084">
    <property type="entry name" value="ALPHA-L-FUCOSIDASE 2"/>
    <property type="match status" value="1"/>
</dbReference>
<feature type="signal peptide" evidence="2">
    <location>
        <begin position="1"/>
        <end position="29"/>
    </location>
</feature>
<proteinExistence type="predicted"/>
<evidence type="ECO:0000256" key="1">
    <source>
        <dbReference type="SAM" id="MobiDB-lite"/>
    </source>
</evidence>
<evidence type="ECO:0000313" key="4">
    <source>
        <dbReference type="EMBL" id="MBS2546563.1"/>
    </source>
</evidence>
<dbReference type="PROSITE" id="PS51318">
    <property type="entry name" value="TAT"/>
    <property type="match status" value="1"/>
</dbReference>
<feature type="compositionally biased region" description="Low complexity" evidence="1">
    <location>
        <begin position="782"/>
        <end position="793"/>
    </location>
</feature>
<dbReference type="EMBL" id="JAAFYZ010000015">
    <property type="protein sequence ID" value="MBS2546563.1"/>
    <property type="molecule type" value="Genomic_DNA"/>
</dbReference>
<dbReference type="PANTHER" id="PTHR31084:SF0">
    <property type="entry name" value="ALPHA-L-FUCOSIDASE 2"/>
    <property type="match status" value="1"/>
</dbReference>
<organism evidence="4 5">
    <name type="scientific">Catenulispora pinistramenti</name>
    <dbReference type="NCBI Taxonomy" id="2705254"/>
    <lineage>
        <taxon>Bacteria</taxon>
        <taxon>Bacillati</taxon>
        <taxon>Actinomycetota</taxon>
        <taxon>Actinomycetes</taxon>
        <taxon>Catenulisporales</taxon>
        <taxon>Catenulisporaceae</taxon>
        <taxon>Catenulispora</taxon>
    </lineage>
</organism>
<dbReference type="Proteomes" id="UP000730482">
    <property type="component" value="Unassembled WGS sequence"/>
</dbReference>
<reference evidence="4 5" key="1">
    <citation type="submission" date="2020-02" db="EMBL/GenBank/DDBJ databases">
        <title>Acidophilic actinobacteria isolated from forest soil.</title>
        <authorList>
            <person name="Golinska P."/>
        </authorList>
    </citation>
    <scope>NUCLEOTIDE SEQUENCE [LARGE SCALE GENOMIC DNA]</scope>
    <source>
        <strain evidence="4 5">NL8</strain>
    </source>
</reference>
<comment type="caution">
    <text evidence="4">The sequence shown here is derived from an EMBL/GenBank/DDBJ whole genome shotgun (WGS) entry which is preliminary data.</text>
</comment>
<dbReference type="InterPro" id="IPR054363">
    <property type="entry name" value="GH95_cat"/>
</dbReference>
<dbReference type="Gene3D" id="1.50.10.10">
    <property type="match status" value="1"/>
</dbReference>
<gene>
    <name evidence="4" type="ORF">KGQ19_06760</name>
</gene>
<evidence type="ECO:0000313" key="5">
    <source>
        <dbReference type="Proteomes" id="UP000730482"/>
    </source>
</evidence>
<keyword evidence="5" id="KW-1185">Reference proteome</keyword>
<dbReference type="Pfam" id="PF22124">
    <property type="entry name" value="Glyco_hydro_95_cat"/>
    <property type="match status" value="1"/>
</dbReference>
<dbReference type="InterPro" id="IPR012341">
    <property type="entry name" value="6hp_glycosidase-like_sf"/>
</dbReference>